<organism evidence="1 2">
    <name type="scientific">Candidatus Synechococcus calcipolaris G9</name>
    <dbReference type="NCBI Taxonomy" id="1497997"/>
    <lineage>
        <taxon>Bacteria</taxon>
        <taxon>Bacillati</taxon>
        <taxon>Cyanobacteriota</taxon>
        <taxon>Cyanophyceae</taxon>
        <taxon>Synechococcales</taxon>
        <taxon>Synechococcaceae</taxon>
        <taxon>Synechococcus</taxon>
    </lineage>
</organism>
<accession>A0ABT6F1N1</accession>
<reference evidence="1" key="2">
    <citation type="submission" date="2022-01" db="EMBL/GenBank/DDBJ databases">
        <authorList>
            <person name="Zivanovic Y."/>
            <person name="Moreira D."/>
            <person name="Lopez-Garcia P."/>
        </authorList>
    </citation>
    <scope>NUCLEOTIDE SEQUENCE</scope>
    <source>
        <strain evidence="1">G9</strain>
    </source>
</reference>
<gene>
    <name evidence="1" type="ORF">L3556_12225</name>
</gene>
<name>A0ABT6F1N1_9SYNE</name>
<reference evidence="1" key="1">
    <citation type="journal article" date="2022" name="Genome Biol. Evol.">
        <title>A New Gene Family Diagnostic for Intracellular Biomineralization of Amorphous Ca Carbonates by Cyanobacteria.</title>
        <authorList>
            <person name="Benzerara K."/>
            <person name="Duprat E."/>
            <person name="Bitard-Feildel T."/>
            <person name="Caumes G."/>
            <person name="Cassier-Chauvat C."/>
            <person name="Chauvat F."/>
            <person name="Dezi M."/>
            <person name="Diop S.I."/>
            <person name="Gaschignard G."/>
            <person name="Gorgen S."/>
            <person name="Gugger M."/>
            <person name="Lopez-Garcia P."/>
            <person name="Millet M."/>
            <person name="Skouri-Panet F."/>
            <person name="Moreira D."/>
            <person name="Callebaut I."/>
        </authorList>
    </citation>
    <scope>NUCLEOTIDE SEQUENCE</scope>
    <source>
        <strain evidence="1">G9</strain>
    </source>
</reference>
<dbReference type="Gene3D" id="1.20.1220.20">
    <property type="entry name" value="Uncharcterised protein PF01724"/>
    <property type="match status" value="1"/>
</dbReference>
<protein>
    <submittedName>
        <fullName evidence="1">DUF29 domain-containing protein</fullName>
    </submittedName>
</protein>
<evidence type="ECO:0000313" key="1">
    <source>
        <dbReference type="EMBL" id="MDG2991693.1"/>
    </source>
</evidence>
<dbReference type="PANTHER" id="PTHR34235:SF4">
    <property type="entry name" value="SLR0291 PROTEIN"/>
    <property type="match status" value="1"/>
</dbReference>
<dbReference type="PANTHER" id="PTHR34235">
    <property type="entry name" value="SLR1203 PROTEIN-RELATED"/>
    <property type="match status" value="1"/>
</dbReference>
<dbReference type="Pfam" id="PF01724">
    <property type="entry name" value="DUF29"/>
    <property type="match status" value="1"/>
</dbReference>
<dbReference type="EMBL" id="JAKKUT010000002">
    <property type="protein sequence ID" value="MDG2991693.1"/>
    <property type="molecule type" value="Genomic_DNA"/>
</dbReference>
<comment type="caution">
    <text evidence="1">The sequence shown here is derived from an EMBL/GenBank/DDBJ whole genome shotgun (WGS) entry which is preliminary data.</text>
</comment>
<keyword evidence="2" id="KW-1185">Reference proteome</keyword>
<dbReference type="InterPro" id="IPR002636">
    <property type="entry name" value="DUF29"/>
</dbReference>
<proteinExistence type="predicted"/>
<dbReference type="RefSeq" id="WP_277867555.1">
    <property type="nucleotide sequence ID" value="NZ_JAKKUT010000002.1"/>
</dbReference>
<dbReference type="Proteomes" id="UP001154265">
    <property type="component" value="Unassembled WGS sequence"/>
</dbReference>
<sequence>MQTQAELTTLYNTDFYGWIQEQGALLRARKFDQLDLAHLIEEIESLGRQEQRELRNRLGILLGHLLKWHYQPKGRSKSWRATIREQRQEIRRHLKENPSLKPYLEEAITIGYEKGLHLVDRETPLDPQELPPSCPFSQIQIFEEPID</sequence>
<evidence type="ECO:0000313" key="2">
    <source>
        <dbReference type="Proteomes" id="UP001154265"/>
    </source>
</evidence>